<organism evidence="1 2">
    <name type="scientific">Stachybotrys chartarum (strain CBS 109288 / IBT 7711)</name>
    <name type="common">Toxic black mold</name>
    <name type="synonym">Stilbospora chartarum</name>
    <dbReference type="NCBI Taxonomy" id="1280523"/>
    <lineage>
        <taxon>Eukaryota</taxon>
        <taxon>Fungi</taxon>
        <taxon>Dikarya</taxon>
        <taxon>Ascomycota</taxon>
        <taxon>Pezizomycotina</taxon>
        <taxon>Sordariomycetes</taxon>
        <taxon>Hypocreomycetidae</taxon>
        <taxon>Hypocreales</taxon>
        <taxon>Stachybotryaceae</taxon>
        <taxon>Stachybotrys</taxon>
    </lineage>
</organism>
<dbReference type="EMBL" id="KL648577">
    <property type="protein sequence ID" value="KEY68489.1"/>
    <property type="molecule type" value="Genomic_DNA"/>
</dbReference>
<dbReference type="HOGENOM" id="CLU_2623611_0_0_1"/>
<evidence type="ECO:0000313" key="1">
    <source>
        <dbReference type="EMBL" id="KEY68489.1"/>
    </source>
</evidence>
<evidence type="ECO:0000313" key="2">
    <source>
        <dbReference type="Proteomes" id="UP000028045"/>
    </source>
</evidence>
<accession>A0A084AT60</accession>
<dbReference type="Proteomes" id="UP000028045">
    <property type="component" value="Unassembled WGS sequence"/>
</dbReference>
<dbReference type="AlphaFoldDB" id="A0A084AT60"/>
<protein>
    <submittedName>
        <fullName evidence="1">Uncharacterized protein</fullName>
    </submittedName>
</protein>
<proteinExistence type="predicted"/>
<gene>
    <name evidence="1" type="ORF">S7711_11473</name>
</gene>
<keyword evidence="2" id="KW-1185">Reference proteome</keyword>
<sequence>MCFYHFSRVLCSRCYKVLREDYIDRETCRSNCGTWASKTADEPLWCWCAPCYEMLQRPKAGDPVDKGQQSPSPSSSGL</sequence>
<reference evidence="1 2" key="1">
    <citation type="journal article" date="2014" name="BMC Genomics">
        <title>Comparative genome sequencing reveals chemotype-specific gene clusters in the toxigenic black mold Stachybotrys.</title>
        <authorList>
            <person name="Semeiks J."/>
            <person name="Borek D."/>
            <person name="Otwinowski Z."/>
            <person name="Grishin N.V."/>
        </authorList>
    </citation>
    <scope>NUCLEOTIDE SEQUENCE [LARGE SCALE GENOMIC DNA]</scope>
    <source>
        <strain evidence="2">CBS 109288 / IBT 7711</strain>
    </source>
</reference>
<name>A0A084AT60_STACB</name>